<reference evidence="1 2" key="1">
    <citation type="submission" date="2017-05" db="EMBL/GenBank/DDBJ databases">
        <title>Virgibacillus sp. AK90 isolated from a saltern of Kakinada, India.</title>
        <authorList>
            <person name="Gupta V."/>
            <person name="Sidhu C."/>
            <person name="Korpole S."/>
            <person name="Pinnaka A.K."/>
        </authorList>
    </citation>
    <scope>NUCLEOTIDE SEQUENCE [LARGE SCALE GENOMIC DNA]</scope>
    <source>
        <strain evidence="1 2">AK90</strain>
    </source>
</reference>
<gene>
    <name evidence="1" type="ORF">CAI16_04255</name>
</gene>
<dbReference type="AlphaFoldDB" id="A0A3E0WX73"/>
<proteinExistence type="predicted"/>
<evidence type="ECO:0000313" key="1">
    <source>
        <dbReference type="EMBL" id="RFA36605.1"/>
    </source>
</evidence>
<dbReference type="PANTHER" id="PTHR34387">
    <property type="entry name" value="SLR1258 PROTEIN"/>
    <property type="match status" value="1"/>
</dbReference>
<organism evidence="1 2">
    <name type="scientific">Virgibacillus dokdonensis</name>
    <dbReference type="NCBI Taxonomy" id="302167"/>
    <lineage>
        <taxon>Bacteria</taxon>
        <taxon>Bacillati</taxon>
        <taxon>Bacillota</taxon>
        <taxon>Bacilli</taxon>
        <taxon>Bacillales</taxon>
        <taxon>Bacillaceae</taxon>
        <taxon>Virgibacillus</taxon>
    </lineage>
</organism>
<protein>
    <recommendedName>
        <fullName evidence="3">26 kDa periplasmic immunogenic protein</fullName>
    </recommendedName>
</protein>
<dbReference type="Pfam" id="PF04402">
    <property type="entry name" value="SIMPL"/>
    <property type="match status" value="1"/>
</dbReference>
<dbReference type="Gene3D" id="3.30.70.2970">
    <property type="entry name" value="Protein of unknown function (DUF541), domain 2"/>
    <property type="match status" value="1"/>
</dbReference>
<dbReference type="Gene3D" id="3.30.110.170">
    <property type="entry name" value="Protein of unknown function (DUF541), domain 1"/>
    <property type="match status" value="1"/>
</dbReference>
<dbReference type="Proteomes" id="UP000256488">
    <property type="component" value="Unassembled WGS sequence"/>
</dbReference>
<dbReference type="GO" id="GO:0006974">
    <property type="term" value="P:DNA damage response"/>
    <property type="evidence" value="ECO:0007669"/>
    <property type="project" value="TreeGrafter"/>
</dbReference>
<evidence type="ECO:0008006" key="3">
    <source>
        <dbReference type="Google" id="ProtNLM"/>
    </source>
</evidence>
<dbReference type="PANTHER" id="PTHR34387:SF1">
    <property type="entry name" value="PERIPLASMIC IMMUNOGENIC PROTEIN"/>
    <property type="match status" value="1"/>
</dbReference>
<evidence type="ECO:0000313" key="2">
    <source>
        <dbReference type="Proteomes" id="UP000256488"/>
    </source>
</evidence>
<sequence>MKGVTVRMYPNYYQMPTRTESVSNRTMKVYGTGKVMVEPNIASVQLGVVTEDPSLTKAQQENARIMNQVIQSLNELGVPPQAIQTSSFTIRPIFDYKDGKPVNQRYQVMNTLQVMLTDFEAIGAIIDRTVLEGVNRVFDIQFSTDQQAAAYDQALQSALEDGTRKASTIAQNFHVVLDTIPLKIIEQTSPSPVAYKAFSASAESTTTPIQAGQIEVEANVELLYRYAFVQ</sequence>
<dbReference type="EMBL" id="NFZX01000005">
    <property type="protein sequence ID" value="RFA36605.1"/>
    <property type="molecule type" value="Genomic_DNA"/>
</dbReference>
<accession>A0A3E0WX73</accession>
<dbReference type="InterPro" id="IPR007497">
    <property type="entry name" value="SIMPL/DUF541"/>
</dbReference>
<comment type="caution">
    <text evidence="1">The sequence shown here is derived from an EMBL/GenBank/DDBJ whole genome shotgun (WGS) entry which is preliminary data.</text>
</comment>
<name>A0A3E0WX73_9BACI</name>
<dbReference type="InterPro" id="IPR052022">
    <property type="entry name" value="26kDa_periplasmic_antigen"/>
</dbReference>